<feature type="domain" description="Large ribosomal subunit protein bL12 C-terminal" evidence="1">
    <location>
        <begin position="30"/>
        <end position="58"/>
    </location>
</feature>
<evidence type="ECO:0000313" key="3">
    <source>
        <dbReference type="Proteomes" id="UP000180215"/>
    </source>
</evidence>
<name>A0A1S1P8N7_METEX</name>
<dbReference type="Proteomes" id="UP000180215">
    <property type="component" value="Unassembled WGS sequence"/>
</dbReference>
<proteinExistence type="predicted"/>
<reference evidence="2 3" key="1">
    <citation type="submission" date="2016-10" db="EMBL/GenBank/DDBJ databases">
        <title>Draft genome sequence of Methylobacterium extorquens CP3, a seed endophyte of Crotalaria pumila with plant growth-promoting and metal tolerance properties.</title>
        <authorList>
            <person name="Sanchez-Lopez A.S."/>
            <person name="Van Hamme J.D."/>
            <person name="Thijs S."/>
            <person name="Mcammond B.M."/>
            <person name="Stevens V."/>
            <person name="Gonzalez-Chavez M.D.C."/>
            <person name="Vangronsveld J."/>
        </authorList>
    </citation>
    <scope>NUCLEOTIDE SEQUENCE [LARGE SCALE GENOMIC DNA]</scope>
    <source>
        <strain evidence="2 3">CP3</strain>
    </source>
</reference>
<dbReference type="GO" id="GO:0006412">
    <property type="term" value="P:translation"/>
    <property type="evidence" value="ECO:0007669"/>
    <property type="project" value="InterPro"/>
</dbReference>
<dbReference type="EMBL" id="MNAO01000071">
    <property type="protein sequence ID" value="OHV16992.1"/>
    <property type="molecule type" value="Genomic_DNA"/>
</dbReference>
<dbReference type="AlphaFoldDB" id="A0A1S1P8N7"/>
<protein>
    <recommendedName>
        <fullName evidence="1">Large ribosomal subunit protein bL12 C-terminal domain-containing protein</fullName>
    </recommendedName>
</protein>
<sequence>MRFILQLREGTMIDLQAIVRLAIRASEQTASPKIESIKWLRRALGVGLKEAKDMVEDAYMCGPVRFAEKHARIVGIEHTCPNRPLEDLEGNAEAQLREAQARLFQLARAVGIGAEALLQPAFYSPAERMERARIERRARELYEAGRKRVRGRPAWDQLDPNCPYDLGKKAHAMSEAKRELAEVA</sequence>
<dbReference type="InterPro" id="IPR014719">
    <property type="entry name" value="Ribosomal_bL12_C/ClpS-like"/>
</dbReference>
<dbReference type="Pfam" id="PF00542">
    <property type="entry name" value="Ribosomal_L12"/>
    <property type="match status" value="1"/>
</dbReference>
<gene>
    <name evidence="2" type="ORF">BK022_08500</name>
</gene>
<accession>A0A1S1P8N7</accession>
<comment type="caution">
    <text evidence="2">The sequence shown here is derived from an EMBL/GenBank/DDBJ whole genome shotgun (WGS) entry which is preliminary data.</text>
</comment>
<dbReference type="Gene3D" id="3.30.1390.10">
    <property type="match status" value="1"/>
</dbReference>
<organism evidence="2 3">
    <name type="scientific">Methylorubrum extorquens</name>
    <name type="common">Methylobacterium dichloromethanicum</name>
    <name type="synonym">Methylobacterium extorquens</name>
    <dbReference type="NCBI Taxonomy" id="408"/>
    <lineage>
        <taxon>Bacteria</taxon>
        <taxon>Pseudomonadati</taxon>
        <taxon>Pseudomonadota</taxon>
        <taxon>Alphaproteobacteria</taxon>
        <taxon>Hyphomicrobiales</taxon>
        <taxon>Methylobacteriaceae</taxon>
        <taxon>Methylorubrum</taxon>
    </lineage>
</organism>
<evidence type="ECO:0000259" key="1">
    <source>
        <dbReference type="Pfam" id="PF00542"/>
    </source>
</evidence>
<dbReference type="InterPro" id="IPR013823">
    <property type="entry name" value="Ribosomal_bL12_C"/>
</dbReference>
<evidence type="ECO:0000313" key="2">
    <source>
        <dbReference type="EMBL" id="OHV16992.1"/>
    </source>
</evidence>
<dbReference type="GO" id="GO:0003735">
    <property type="term" value="F:structural constituent of ribosome"/>
    <property type="evidence" value="ECO:0007669"/>
    <property type="project" value="InterPro"/>
</dbReference>